<reference evidence="1 2" key="1">
    <citation type="submission" date="2019-03" db="EMBL/GenBank/DDBJ databases">
        <title>New insights into Acidothiobacillus thiooxidans sulfur metabolism through coupled gene expression, solution geochemistry, microscopy and spectroscopy analyses.</title>
        <authorList>
            <person name="Camacho D."/>
            <person name="Frazao R."/>
            <person name="Fouillen A."/>
            <person name="Nanci A."/>
            <person name="Lang B.F."/>
            <person name="Apte S.C."/>
            <person name="Baron C."/>
            <person name="Warren L.A."/>
        </authorList>
    </citation>
    <scope>NUCLEOTIDE SEQUENCE [LARGE SCALE GENOMIC DNA]</scope>
    <source>
        <strain evidence="1 2">ATCC 19377</strain>
    </source>
</reference>
<comment type="caution">
    <text evidence="1">The sequence shown here is derived from an EMBL/GenBank/DDBJ whole genome shotgun (WGS) entry which is preliminary data.</text>
</comment>
<evidence type="ECO:0000313" key="2">
    <source>
        <dbReference type="Proteomes" id="UP000315403"/>
    </source>
</evidence>
<name>A0A543Q382_ACITH</name>
<dbReference type="EMBL" id="SZUV01000001">
    <property type="protein sequence ID" value="TQN50776.1"/>
    <property type="molecule type" value="Genomic_DNA"/>
</dbReference>
<protein>
    <recommendedName>
        <fullName evidence="3">DUF1643 domain-containing protein</fullName>
    </recommendedName>
</protein>
<dbReference type="Proteomes" id="UP000315403">
    <property type="component" value="Unassembled WGS sequence"/>
</dbReference>
<evidence type="ECO:0008006" key="3">
    <source>
        <dbReference type="Google" id="ProtNLM"/>
    </source>
</evidence>
<sequence length="204" mass="22259">MITGIQNLTNNLSSSTLRIGRTVQHAPAVDMAAIQADFSPCRTWRYGLSLPFRERKGAMMTVFLKNPSSASEFSADKTVRTASEYVWRNFPESGGVHILNLFALRGTDSKEVGKVLLAKGAAHVVGPQNDKVIKTTLAASSGVIIAWGGHAGIPASAYDQRVCSCLELLVESGLPVWRNARKGSEKYPFHACYWAYQDALIPLF</sequence>
<gene>
    <name evidence="1" type="ORF">DLNHIDIE_00632</name>
</gene>
<dbReference type="AlphaFoldDB" id="A0A543Q382"/>
<dbReference type="Pfam" id="PF07799">
    <property type="entry name" value="DUF1643"/>
    <property type="match status" value="1"/>
</dbReference>
<organism evidence="1 2">
    <name type="scientific">Acidithiobacillus thiooxidans ATCC 19377</name>
    <dbReference type="NCBI Taxonomy" id="637390"/>
    <lineage>
        <taxon>Bacteria</taxon>
        <taxon>Pseudomonadati</taxon>
        <taxon>Pseudomonadota</taxon>
        <taxon>Acidithiobacillia</taxon>
        <taxon>Acidithiobacillales</taxon>
        <taxon>Acidithiobacillaceae</taxon>
        <taxon>Acidithiobacillus</taxon>
    </lineage>
</organism>
<proteinExistence type="predicted"/>
<dbReference type="InterPro" id="IPR012441">
    <property type="entry name" value="DUF1643"/>
</dbReference>
<evidence type="ECO:0000313" key="1">
    <source>
        <dbReference type="EMBL" id="TQN50776.1"/>
    </source>
</evidence>
<accession>A0A543Q382</accession>